<dbReference type="Proteomes" id="UP000676194">
    <property type="component" value="Chromosome"/>
</dbReference>
<evidence type="ECO:0000256" key="1">
    <source>
        <dbReference type="SAM" id="Phobius"/>
    </source>
</evidence>
<keyword evidence="1" id="KW-0472">Membrane</keyword>
<keyword evidence="1" id="KW-0812">Transmembrane</keyword>
<dbReference type="KEGG" id="tsph:KIH39_00785"/>
<name>A0A8E6EVA9_9BACT</name>
<dbReference type="RefSeq" id="WP_213497377.1">
    <property type="nucleotide sequence ID" value="NZ_CP074694.1"/>
</dbReference>
<keyword evidence="1" id="KW-1133">Transmembrane helix</keyword>
<accession>A0A8E6EVA9</accession>
<feature type="transmembrane region" description="Helical" evidence="1">
    <location>
        <begin position="34"/>
        <end position="56"/>
    </location>
</feature>
<keyword evidence="3" id="KW-1185">Reference proteome</keyword>
<reference evidence="2" key="1">
    <citation type="submission" date="2021-05" db="EMBL/GenBank/DDBJ databases">
        <title>Complete genome sequence of the cellulolytic planctomycete Telmatocola sphagniphila SP2T and characterization of the first cellulase from planctomycetes.</title>
        <authorList>
            <person name="Rakitin A.L."/>
            <person name="Beletsky A.V."/>
            <person name="Naumoff D.G."/>
            <person name="Kulichevskaya I.S."/>
            <person name="Mardanov A.V."/>
            <person name="Ravin N.V."/>
            <person name="Dedysh S.N."/>
        </authorList>
    </citation>
    <scope>NUCLEOTIDE SEQUENCE</scope>
    <source>
        <strain evidence="2">SP2T</strain>
    </source>
</reference>
<protein>
    <submittedName>
        <fullName evidence="2">Uncharacterized protein</fullName>
    </submittedName>
</protein>
<organism evidence="2 3">
    <name type="scientific">Telmatocola sphagniphila</name>
    <dbReference type="NCBI Taxonomy" id="1123043"/>
    <lineage>
        <taxon>Bacteria</taxon>
        <taxon>Pseudomonadati</taxon>
        <taxon>Planctomycetota</taxon>
        <taxon>Planctomycetia</taxon>
        <taxon>Gemmatales</taxon>
        <taxon>Gemmataceae</taxon>
    </lineage>
</organism>
<dbReference type="EMBL" id="CP074694">
    <property type="protein sequence ID" value="QVL32485.1"/>
    <property type="molecule type" value="Genomic_DNA"/>
</dbReference>
<evidence type="ECO:0000313" key="3">
    <source>
        <dbReference type="Proteomes" id="UP000676194"/>
    </source>
</evidence>
<gene>
    <name evidence="2" type="ORF">KIH39_00785</name>
</gene>
<sequence>MNPEKLNPEIESHLASKGSLELTYGLKKLQIAEIFGFIALGSSIMSVSLPLMNATLREG</sequence>
<dbReference type="AlphaFoldDB" id="A0A8E6EVA9"/>
<evidence type="ECO:0000313" key="2">
    <source>
        <dbReference type="EMBL" id="QVL32485.1"/>
    </source>
</evidence>
<proteinExistence type="predicted"/>